<proteinExistence type="predicted"/>
<dbReference type="EMBL" id="NMUH01001825">
    <property type="protein sequence ID" value="MQL95716.1"/>
    <property type="molecule type" value="Genomic_DNA"/>
</dbReference>
<comment type="caution">
    <text evidence="1">The sequence shown here is derived from an EMBL/GenBank/DDBJ whole genome shotgun (WGS) entry which is preliminary data.</text>
</comment>
<dbReference type="Pfam" id="PF08284">
    <property type="entry name" value="RVP_2"/>
    <property type="match status" value="1"/>
</dbReference>
<organism evidence="1 2">
    <name type="scientific">Colocasia esculenta</name>
    <name type="common">Wild taro</name>
    <name type="synonym">Arum esculentum</name>
    <dbReference type="NCBI Taxonomy" id="4460"/>
    <lineage>
        <taxon>Eukaryota</taxon>
        <taxon>Viridiplantae</taxon>
        <taxon>Streptophyta</taxon>
        <taxon>Embryophyta</taxon>
        <taxon>Tracheophyta</taxon>
        <taxon>Spermatophyta</taxon>
        <taxon>Magnoliopsida</taxon>
        <taxon>Liliopsida</taxon>
        <taxon>Araceae</taxon>
        <taxon>Aroideae</taxon>
        <taxon>Colocasieae</taxon>
        <taxon>Colocasia</taxon>
    </lineage>
</organism>
<evidence type="ECO:0000313" key="1">
    <source>
        <dbReference type="EMBL" id="MQL95716.1"/>
    </source>
</evidence>
<reference evidence="1" key="1">
    <citation type="submission" date="2017-07" db="EMBL/GenBank/DDBJ databases">
        <title>Taro Niue Genome Assembly and Annotation.</title>
        <authorList>
            <person name="Atibalentja N."/>
            <person name="Keating K."/>
            <person name="Fields C.J."/>
        </authorList>
    </citation>
    <scope>NUCLEOTIDE SEQUENCE</scope>
    <source>
        <strain evidence="1">Niue_2</strain>
        <tissue evidence="1">Leaf</tissue>
    </source>
</reference>
<gene>
    <name evidence="1" type="ORF">Taro_028387</name>
</gene>
<accession>A0A843VKX7</accession>
<keyword evidence="2" id="KW-1185">Reference proteome</keyword>
<evidence type="ECO:0000313" key="2">
    <source>
        <dbReference type="Proteomes" id="UP000652761"/>
    </source>
</evidence>
<dbReference type="AlphaFoldDB" id="A0A843VKX7"/>
<name>A0A843VKX7_COLES</name>
<dbReference type="Proteomes" id="UP000652761">
    <property type="component" value="Unassembled WGS sequence"/>
</dbReference>
<sequence length="263" mass="29279">MQEAEMEVYLEEKRASLKRPGSALQRQDKKKKTPMFLPTKVVPARVAAPTTSSGIVAEKPLCSQCGKHHGGEVCWVTSAAAAPAAAGPAPRAAGRPRAQAQVFALARDEAELAEHVIEGAMKDYDAILGLDWLEEHYALMDCRKKIIIFWIPSEDEFFHPLPKNKTGEKRGPKEELMCGVLSKSKQAGQRGDFKDRVQKVLQAWELFWRTDRAIEDSGRDCLVTKASFFNSFLVTPEGGLEANNMGEWFRIALLYLVLGYNVD</sequence>
<protein>
    <submittedName>
        <fullName evidence="1">Uncharacterized protein</fullName>
    </submittedName>
</protein>